<evidence type="ECO:0000256" key="2">
    <source>
        <dbReference type="ARBA" id="ARBA00022723"/>
    </source>
</evidence>
<dbReference type="Gene3D" id="1.20.910.10">
    <property type="entry name" value="Heme oxygenase-like"/>
    <property type="match status" value="1"/>
</dbReference>
<dbReference type="GO" id="GO:0004392">
    <property type="term" value="F:heme oxygenase (decyclizing) activity"/>
    <property type="evidence" value="ECO:0007669"/>
    <property type="project" value="InterPro"/>
</dbReference>
<keyword evidence="5" id="KW-1185">Reference proteome</keyword>
<dbReference type="OrthoDB" id="652091at2759"/>
<dbReference type="GO" id="GO:0006788">
    <property type="term" value="P:heme oxidation"/>
    <property type="evidence" value="ECO:0007669"/>
    <property type="project" value="InterPro"/>
</dbReference>
<dbReference type="InterPro" id="IPR016084">
    <property type="entry name" value="Haem_Oase-like_multi-hlx"/>
</dbReference>
<gene>
    <name evidence="4" type="ORF">BDV25DRAFT_128662</name>
</gene>
<protein>
    <recommendedName>
        <fullName evidence="6">Heme oxygenase-like protein</fullName>
    </recommendedName>
</protein>
<keyword evidence="3" id="KW-0408">Iron</keyword>
<dbReference type="GO" id="GO:0046872">
    <property type="term" value="F:metal ion binding"/>
    <property type="evidence" value="ECO:0007669"/>
    <property type="project" value="UniProtKB-KW"/>
</dbReference>
<dbReference type="Proteomes" id="UP000325780">
    <property type="component" value="Unassembled WGS sequence"/>
</dbReference>
<dbReference type="SUPFAM" id="SSF48613">
    <property type="entry name" value="Heme oxygenase-like"/>
    <property type="match status" value="1"/>
</dbReference>
<dbReference type="EMBL" id="ML742068">
    <property type="protein sequence ID" value="KAE8151587.1"/>
    <property type="molecule type" value="Genomic_DNA"/>
</dbReference>
<dbReference type="PANTHER" id="PTHR10720">
    <property type="entry name" value="HEME OXYGENASE"/>
    <property type="match status" value="1"/>
</dbReference>
<evidence type="ECO:0008006" key="6">
    <source>
        <dbReference type="Google" id="ProtNLM"/>
    </source>
</evidence>
<dbReference type="InterPro" id="IPR002051">
    <property type="entry name" value="Haem_Oase"/>
</dbReference>
<dbReference type="InterPro" id="IPR016053">
    <property type="entry name" value="Haem_Oase-like"/>
</dbReference>
<reference evidence="4 5" key="1">
    <citation type="submission" date="2019-04" db="EMBL/GenBank/DDBJ databases">
        <title>Friends and foes A comparative genomics study of 23 Aspergillus species from section Flavi.</title>
        <authorList>
            <consortium name="DOE Joint Genome Institute"/>
            <person name="Kjaerbolling I."/>
            <person name="Vesth T."/>
            <person name="Frisvad J.C."/>
            <person name="Nybo J.L."/>
            <person name="Theobald S."/>
            <person name="Kildgaard S."/>
            <person name="Isbrandt T."/>
            <person name="Kuo A."/>
            <person name="Sato A."/>
            <person name="Lyhne E.K."/>
            <person name="Kogle M.E."/>
            <person name="Wiebenga A."/>
            <person name="Kun R.S."/>
            <person name="Lubbers R.J."/>
            <person name="Makela M.R."/>
            <person name="Barry K."/>
            <person name="Chovatia M."/>
            <person name="Clum A."/>
            <person name="Daum C."/>
            <person name="Haridas S."/>
            <person name="He G."/>
            <person name="LaButti K."/>
            <person name="Lipzen A."/>
            <person name="Mondo S."/>
            <person name="Riley R."/>
            <person name="Salamov A."/>
            <person name="Simmons B.A."/>
            <person name="Magnuson J.K."/>
            <person name="Henrissat B."/>
            <person name="Mortensen U.H."/>
            <person name="Larsen T.O."/>
            <person name="Devries R.P."/>
            <person name="Grigoriev I.V."/>
            <person name="Machida M."/>
            <person name="Baker S.E."/>
            <person name="Andersen M.R."/>
        </authorList>
    </citation>
    <scope>NUCLEOTIDE SEQUENCE [LARGE SCALE GENOMIC DNA]</scope>
    <source>
        <strain evidence="4 5">IBT 18842</strain>
    </source>
</reference>
<evidence type="ECO:0000313" key="5">
    <source>
        <dbReference type="Proteomes" id="UP000325780"/>
    </source>
</evidence>
<dbReference type="PANTHER" id="PTHR10720:SF0">
    <property type="entry name" value="HEME OXYGENASE"/>
    <property type="match status" value="1"/>
</dbReference>
<keyword evidence="1" id="KW-0349">Heme</keyword>
<name>A0A5N6TZ10_ASPAV</name>
<evidence type="ECO:0000313" key="4">
    <source>
        <dbReference type="EMBL" id="KAE8151587.1"/>
    </source>
</evidence>
<accession>A0A5N6TZ10</accession>
<sequence length="254" mass="29162">MADVDLPTTIRAVIKEPHGTVNRMNTARIPLCLPPRATSPTLYTMGFSRYVQMYLGLEEAWNAQIGDPYEETEGASHNDSSLMADEQRVRTLLRQIYMPELLRTRRIEADLRQLTALSDTPLMSDANTGTEFRQYINERGTQKPHLLLAYVWVLYSAMFNGGRWIRGLLFRAGPEFWGLSSKELSADYFPAPLSFWQVDDYEKVKGEFRSRVVNADSLLTATERQEVLDETLEIFRRCEQITLELDRDAISLLS</sequence>
<organism evidence="4 5">
    <name type="scientific">Aspergillus avenaceus</name>
    <dbReference type="NCBI Taxonomy" id="36643"/>
    <lineage>
        <taxon>Eukaryota</taxon>
        <taxon>Fungi</taxon>
        <taxon>Dikarya</taxon>
        <taxon>Ascomycota</taxon>
        <taxon>Pezizomycotina</taxon>
        <taxon>Eurotiomycetes</taxon>
        <taxon>Eurotiomycetidae</taxon>
        <taxon>Eurotiales</taxon>
        <taxon>Aspergillaceae</taxon>
        <taxon>Aspergillus</taxon>
        <taxon>Aspergillus subgen. Circumdati</taxon>
    </lineage>
</organism>
<keyword evidence="2" id="KW-0479">Metal-binding</keyword>
<proteinExistence type="predicted"/>
<evidence type="ECO:0000256" key="3">
    <source>
        <dbReference type="ARBA" id="ARBA00023004"/>
    </source>
</evidence>
<dbReference type="CDD" id="cd19165">
    <property type="entry name" value="HemeO"/>
    <property type="match status" value="1"/>
</dbReference>
<dbReference type="Pfam" id="PF01126">
    <property type="entry name" value="Heme_oxygenase"/>
    <property type="match status" value="1"/>
</dbReference>
<dbReference type="AlphaFoldDB" id="A0A5N6TZ10"/>
<evidence type="ECO:0000256" key="1">
    <source>
        <dbReference type="ARBA" id="ARBA00022617"/>
    </source>
</evidence>